<evidence type="ECO:0000313" key="2">
    <source>
        <dbReference type="Proteomes" id="UP001056778"/>
    </source>
</evidence>
<evidence type="ECO:0000313" key="1">
    <source>
        <dbReference type="EMBL" id="KAI4456882.1"/>
    </source>
</evidence>
<dbReference type="EMBL" id="CM043022">
    <property type="protein sequence ID" value="KAI4456882.1"/>
    <property type="molecule type" value="Genomic_DNA"/>
</dbReference>
<keyword evidence="1" id="KW-0808">Transferase</keyword>
<comment type="caution">
    <text evidence="1">The sequence shown here is derived from an EMBL/GenBank/DDBJ whole genome shotgun (WGS) entry which is preliminary data.</text>
</comment>
<gene>
    <name evidence="1" type="ORF">MML48_8g00005991</name>
</gene>
<name>A0ACB9SP18_HOLOL</name>
<protein>
    <submittedName>
        <fullName evidence="1">Aspartate aminotransferase</fullName>
    </submittedName>
</protein>
<reference evidence="1" key="1">
    <citation type="submission" date="2022-04" db="EMBL/GenBank/DDBJ databases">
        <title>Chromosome-scale genome assembly of Holotrichia oblita Faldermann.</title>
        <authorList>
            <person name="Rongchong L."/>
        </authorList>
    </citation>
    <scope>NUCLEOTIDE SEQUENCE</scope>
    <source>
        <strain evidence="1">81SQS9</strain>
    </source>
</reference>
<accession>A0ACB9SP18</accession>
<keyword evidence="1" id="KW-0032">Aminotransferase</keyword>
<keyword evidence="2" id="KW-1185">Reference proteome</keyword>
<dbReference type="Proteomes" id="UP001056778">
    <property type="component" value="Chromosome 8"/>
</dbReference>
<organism evidence="1 2">
    <name type="scientific">Holotrichia oblita</name>
    <name type="common">Chafer beetle</name>
    <dbReference type="NCBI Taxonomy" id="644536"/>
    <lineage>
        <taxon>Eukaryota</taxon>
        <taxon>Metazoa</taxon>
        <taxon>Ecdysozoa</taxon>
        <taxon>Arthropoda</taxon>
        <taxon>Hexapoda</taxon>
        <taxon>Insecta</taxon>
        <taxon>Pterygota</taxon>
        <taxon>Neoptera</taxon>
        <taxon>Endopterygota</taxon>
        <taxon>Coleoptera</taxon>
        <taxon>Polyphaga</taxon>
        <taxon>Scarabaeiformia</taxon>
        <taxon>Scarabaeidae</taxon>
        <taxon>Melolonthinae</taxon>
        <taxon>Holotrichia</taxon>
    </lineage>
</organism>
<proteinExistence type="predicted"/>
<sequence length="405" mass="46751">MSVFENVKEGKTVDIQSLNIAYDEDPFENKVNLCTRSYRTERGESWVLPVVRQAEKALLNEPETVECLSVFGLEKFYNAATKLLLGGDSQALYEKRVLSLQTLSGSCSLRLSAELLVQKMGCKIFYVSSPAWENHILVFKSAGFEDFRRYRYWNANTRRLNFEGMLEDLENAPAGSVIVLQPFAHNPTGCDPTHEQWAKITDVLLSRKLIPVLDCAYHGMISGEIEKDLWPVRYLISRRLELFWCNTFTKCFGLYNERVGLLTCIVKTPEVIPRLKFQLNLFIRAAYSNPPLHGARIVAHILTTPQLFQEWKDCLKKMSFRILEMRTNFRNALERYESPGKWEHITLQNGMSCYTGLTEQQCMNLICQYHIYLQKSGRINITCLNFSNIEYVVKCINETVAKIPY</sequence>